<keyword evidence="10" id="KW-0472">Membrane</keyword>
<dbReference type="Pfam" id="PF07568">
    <property type="entry name" value="HisKA_2"/>
    <property type="match status" value="1"/>
</dbReference>
<dbReference type="InterPro" id="IPR011495">
    <property type="entry name" value="Sig_transdc_His_kin_sub2_dim/P"/>
</dbReference>
<dbReference type="Proteomes" id="UP000486602">
    <property type="component" value="Unassembled WGS sequence"/>
</dbReference>
<organism evidence="12 13">
    <name type="scientific">Cryomorpha ignava</name>
    <dbReference type="NCBI Taxonomy" id="101383"/>
    <lineage>
        <taxon>Bacteria</taxon>
        <taxon>Pseudomonadati</taxon>
        <taxon>Bacteroidota</taxon>
        <taxon>Flavobacteriia</taxon>
        <taxon>Flavobacteriales</taxon>
        <taxon>Cryomorphaceae</taxon>
        <taxon>Cryomorpha</taxon>
    </lineage>
</organism>
<keyword evidence="4" id="KW-0808">Transferase</keyword>
<keyword evidence="9" id="KW-0175">Coiled coil</keyword>
<gene>
    <name evidence="12" type="ORF">G3O08_11820</name>
</gene>
<name>A0A7K3WR88_9FLAO</name>
<dbReference type="PANTHER" id="PTHR41523:SF8">
    <property type="entry name" value="ETHYLENE RESPONSE SENSOR PROTEIN"/>
    <property type="match status" value="1"/>
</dbReference>
<comment type="caution">
    <text evidence="12">The sequence shown here is derived from an EMBL/GenBank/DDBJ whole genome shotgun (WGS) entry which is preliminary data.</text>
</comment>
<evidence type="ECO:0000313" key="12">
    <source>
        <dbReference type="EMBL" id="NEN24190.1"/>
    </source>
</evidence>
<dbReference type="PROSITE" id="PS50005">
    <property type="entry name" value="TPR"/>
    <property type="match status" value="1"/>
</dbReference>
<keyword evidence="10" id="KW-1133">Transmembrane helix</keyword>
<keyword evidence="10" id="KW-0812">Transmembrane</keyword>
<keyword evidence="6" id="KW-0418">Kinase</keyword>
<dbReference type="SMART" id="SM00028">
    <property type="entry name" value="TPR"/>
    <property type="match status" value="4"/>
</dbReference>
<dbReference type="InterPro" id="IPR036890">
    <property type="entry name" value="HATPase_C_sf"/>
</dbReference>
<dbReference type="RefSeq" id="WP_163285583.1">
    <property type="nucleotide sequence ID" value="NZ_JAAGVY010000021.1"/>
</dbReference>
<evidence type="ECO:0000256" key="3">
    <source>
        <dbReference type="ARBA" id="ARBA00022553"/>
    </source>
</evidence>
<dbReference type="Gene3D" id="3.30.450.20">
    <property type="entry name" value="PAS domain"/>
    <property type="match status" value="1"/>
</dbReference>
<dbReference type="Gene3D" id="3.30.565.10">
    <property type="entry name" value="Histidine kinase-like ATPase, C-terminal domain"/>
    <property type="match status" value="1"/>
</dbReference>
<dbReference type="PANTHER" id="PTHR41523">
    <property type="entry name" value="TWO-COMPONENT SYSTEM SENSOR PROTEIN"/>
    <property type="match status" value="1"/>
</dbReference>
<protein>
    <recommendedName>
        <fullName evidence="2">histidine kinase</fullName>
        <ecNumber evidence="2">2.7.13.3</ecNumber>
    </recommendedName>
</protein>
<feature type="domain" description="Signal transduction histidine kinase subgroup 2 dimerisation and phosphoacceptor" evidence="11">
    <location>
        <begin position="409"/>
        <end position="484"/>
    </location>
</feature>
<dbReference type="Gene3D" id="1.25.40.10">
    <property type="entry name" value="Tetratricopeptide repeat domain"/>
    <property type="match status" value="3"/>
</dbReference>
<keyword evidence="13" id="KW-1185">Reference proteome</keyword>
<keyword evidence="5" id="KW-0547">Nucleotide-binding</keyword>
<evidence type="ECO:0000256" key="6">
    <source>
        <dbReference type="ARBA" id="ARBA00022777"/>
    </source>
</evidence>
<keyword evidence="8" id="KW-0802">TPR repeat</keyword>
<accession>A0A7K3WR88</accession>
<feature type="repeat" description="TPR" evidence="8">
    <location>
        <begin position="200"/>
        <end position="233"/>
    </location>
</feature>
<keyword evidence="3" id="KW-0597">Phosphoprotein</keyword>
<keyword evidence="7" id="KW-0067">ATP-binding</keyword>
<dbReference type="InterPro" id="IPR011990">
    <property type="entry name" value="TPR-like_helical_dom_sf"/>
</dbReference>
<comment type="catalytic activity">
    <reaction evidence="1">
        <text>ATP + protein L-histidine = ADP + protein N-phospho-L-histidine.</text>
        <dbReference type="EC" id="2.7.13.3"/>
    </reaction>
</comment>
<evidence type="ECO:0000256" key="2">
    <source>
        <dbReference type="ARBA" id="ARBA00012438"/>
    </source>
</evidence>
<evidence type="ECO:0000256" key="8">
    <source>
        <dbReference type="PROSITE-ProRule" id="PRU00339"/>
    </source>
</evidence>
<reference evidence="12 13" key="1">
    <citation type="submission" date="2020-02" db="EMBL/GenBank/DDBJ databases">
        <title>Out from the shadows clarifying the taxonomy of the family Cryomorphaceae and related taxa by utilizing the GTDB taxonomic framework.</title>
        <authorList>
            <person name="Bowman J.P."/>
        </authorList>
    </citation>
    <scope>NUCLEOTIDE SEQUENCE [LARGE SCALE GENOMIC DNA]</scope>
    <source>
        <strain evidence="12 13">QSSC 1-22</strain>
    </source>
</reference>
<dbReference type="GO" id="GO:0005524">
    <property type="term" value="F:ATP binding"/>
    <property type="evidence" value="ECO:0007669"/>
    <property type="project" value="UniProtKB-KW"/>
</dbReference>
<evidence type="ECO:0000256" key="7">
    <source>
        <dbReference type="ARBA" id="ARBA00022840"/>
    </source>
</evidence>
<evidence type="ECO:0000256" key="10">
    <source>
        <dbReference type="SAM" id="Phobius"/>
    </source>
</evidence>
<evidence type="ECO:0000259" key="11">
    <source>
        <dbReference type="Pfam" id="PF07568"/>
    </source>
</evidence>
<dbReference type="SUPFAM" id="SSF55874">
    <property type="entry name" value="ATPase domain of HSP90 chaperone/DNA topoisomerase II/histidine kinase"/>
    <property type="match status" value="1"/>
</dbReference>
<sequence>MRNLIILLLILNFSTGFGQSDSDEVLRLKSHLQNTDDLKKQTGIYNDLAWEYSYSDFDSASHYVEIAINHADELNDPYWKAVSLEMLAILKEISGQNEEAIKLYFEVIPIRESIGGKGLENTYNNMAIIFRTQNNFETAYDYFRQSYLIEVQKNNKEGIAASLINMAITEKHLNRRDSLQHHLWEALSIAKYIDKQDIEAHAMINLGNLHREENNSDSALYYFEEALNLSGNTNKGNEVVINVGLAEIYTNTGEAAKALLYLERAEALAQELHSIEYLKRIYSDKAAVYAAIGDFEQAYVFNKKFFVMNDSLTNLELINQTNELEKKYETERKERQITELELASAEQKLISKAGKDQRRILIFIAIILGLAVWFAFYRYRKEQRTATLLQGKNETIAAALHDREILLKEIHHRVKNNLQVVSSLLSIQGREISDEKALEAVNESKHRVQSMALIHQYLYSENDLKSIDMQQYVQQLSTNLFNAYKLDHNLVKLEVDVDPLLLDVDTAIPLGIIINELITNALKYAFPKNANGVLSVKLHEENQRLNLRVSDNGVGKSAVSGSQISFGTKLINAFKNKLKAELEMNTENGYSVLFSIGNYKKI</sequence>
<evidence type="ECO:0000256" key="5">
    <source>
        <dbReference type="ARBA" id="ARBA00022741"/>
    </source>
</evidence>
<dbReference type="EMBL" id="JAAGVY010000021">
    <property type="protein sequence ID" value="NEN24190.1"/>
    <property type="molecule type" value="Genomic_DNA"/>
</dbReference>
<evidence type="ECO:0000313" key="13">
    <source>
        <dbReference type="Proteomes" id="UP000486602"/>
    </source>
</evidence>
<dbReference type="AlphaFoldDB" id="A0A7K3WR88"/>
<proteinExistence type="predicted"/>
<dbReference type="EC" id="2.7.13.3" evidence="2"/>
<evidence type="ECO:0000256" key="4">
    <source>
        <dbReference type="ARBA" id="ARBA00022679"/>
    </source>
</evidence>
<dbReference type="InterPro" id="IPR019734">
    <property type="entry name" value="TPR_rpt"/>
</dbReference>
<dbReference type="SUPFAM" id="SSF48452">
    <property type="entry name" value="TPR-like"/>
    <property type="match status" value="2"/>
</dbReference>
<evidence type="ECO:0000256" key="9">
    <source>
        <dbReference type="SAM" id="Coils"/>
    </source>
</evidence>
<feature type="transmembrane region" description="Helical" evidence="10">
    <location>
        <begin position="360"/>
        <end position="379"/>
    </location>
</feature>
<dbReference type="GO" id="GO:0004673">
    <property type="term" value="F:protein histidine kinase activity"/>
    <property type="evidence" value="ECO:0007669"/>
    <property type="project" value="UniProtKB-EC"/>
</dbReference>
<evidence type="ECO:0000256" key="1">
    <source>
        <dbReference type="ARBA" id="ARBA00000085"/>
    </source>
</evidence>
<feature type="coiled-coil region" evidence="9">
    <location>
        <begin position="314"/>
        <end position="348"/>
    </location>
</feature>
<dbReference type="Pfam" id="PF13374">
    <property type="entry name" value="TPR_10"/>
    <property type="match status" value="1"/>
</dbReference>